<name>A0A1T5G0T9_9SPHN</name>
<protein>
    <submittedName>
        <fullName evidence="2">Flavin-dependent oxidoreductase, luciferase family (Includes alkanesulfonate monooxygenase SsuD and methylene tetrahydromethanopterin reductase)</fullName>
    </submittedName>
</protein>
<dbReference type="PANTHER" id="PTHR30137">
    <property type="entry name" value="LUCIFERASE-LIKE MONOOXYGENASE"/>
    <property type="match status" value="1"/>
</dbReference>
<dbReference type="STRING" id="439228.SAMN06295920_111121"/>
<accession>A0A1T5G0T9</accession>
<dbReference type="AlphaFoldDB" id="A0A1T5G0T9"/>
<dbReference type="InterPro" id="IPR036661">
    <property type="entry name" value="Luciferase-like_sf"/>
</dbReference>
<dbReference type="GO" id="GO:0005829">
    <property type="term" value="C:cytosol"/>
    <property type="evidence" value="ECO:0007669"/>
    <property type="project" value="TreeGrafter"/>
</dbReference>
<evidence type="ECO:0000259" key="1">
    <source>
        <dbReference type="Pfam" id="PF00296"/>
    </source>
</evidence>
<dbReference type="GO" id="GO:0004497">
    <property type="term" value="F:monooxygenase activity"/>
    <property type="evidence" value="ECO:0007669"/>
    <property type="project" value="UniProtKB-KW"/>
</dbReference>
<keyword evidence="3" id="KW-1185">Reference proteome</keyword>
<keyword evidence="2" id="KW-0560">Oxidoreductase</keyword>
<evidence type="ECO:0000313" key="3">
    <source>
        <dbReference type="Proteomes" id="UP000189818"/>
    </source>
</evidence>
<gene>
    <name evidence="2" type="ORF">SAMN06295920_111121</name>
</gene>
<dbReference type="Pfam" id="PF00296">
    <property type="entry name" value="Bac_luciferase"/>
    <property type="match status" value="1"/>
</dbReference>
<reference evidence="3" key="1">
    <citation type="submission" date="2017-02" db="EMBL/GenBank/DDBJ databases">
        <authorList>
            <person name="Varghese N."/>
            <person name="Submissions S."/>
        </authorList>
    </citation>
    <scope>NUCLEOTIDE SEQUENCE [LARGE SCALE GENOMIC DNA]</scope>
    <source>
        <strain evidence="3">UM2</strain>
    </source>
</reference>
<sequence>MYCEQAPANIQTLDKPDMARMKFSAFLLYHQHAGWSEKQVYDYNTELVEHLEECGFDGVWVAEHHFRDYGLCTNIPAMLSYLAARTSKIRLGSGVLILPLHNPILIAEEIAQLDLLSNGRFDFGIGRGYQSLEFSRLGVDLSEARERFDEALDLINRLWREDDVSHSGKFYHCESVNLKPRPLQKRIPTWVASVSPDTVQRYAARGLPIMADALATFGSLKRAAEAWQEAMTTAGHAIDGHSLCAMRSVYVADTNEKAREDFRAFEAGFDRGKIINKESAPIDPKTGKIAKGYESWEAKYMKGGEVSDDFRWDKMEVIGDPERVIGQVKMLQDFGYSNLMCDFGSTRPLPMPEMKRLVSFFAKEVMPAFR</sequence>
<keyword evidence="2" id="KW-0503">Monooxygenase</keyword>
<organism evidence="2 3">
    <name type="scientific">Rhizorhabdus histidinilytica</name>
    <dbReference type="NCBI Taxonomy" id="439228"/>
    <lineage>
        <taxon>Bacteria</taxon>
        <taxon>Pseudomonadati</taxon>
        <taxon>Pseudomonadota</taxon>
        <taxon>Alphaproteobacteria</taxon>
        <taxon>Sphingomonadales</taxon>
        <taxon>Sphingomonadaceae</taxon>
        <taxon>Rhizorhabdus</taxon>
    </lineage>
</organism>
<dbReference type="PANTHER" id="PTHR30137:SF6">
    <property type="entry name" value="LUCIFERASE-LIKE MONOOXYGENASE"/>
    <property type="match status" value="1"/>
</dbReference>
<dbReference type="Gene3D" id="3.20.20.30">
    <property type="entry name" value="Luciferase-like domain"/>
    <property type="match status" value="1"/>
</dbReference>
<dbReference type="InterPro" id="IPR050766">
    <property type="entry name" value="Bact_Lucif_Oxidored"/>
</dbReference>
<dbReference type="EMBL" id="FUYM01000011">
    <property type="protein sequence ID" value="SKC01884.1"/>
    <property type="molecule type" value="Genomic_DNA"/>
</dbReference>
<evidence type="ECO:0000313" key="2">
    <source>
        <dbReference type="EMBL" id="SKC01884.1"/>
    </source>
</evidence>
<feature type="domain" description="Luciferase-like" evidence="1">
    <location>
        <begin position="21"/>
        <end position="336"/>
    </location>
</feature>
<dbReference type="InterPro" id="IPR011251">
    <property type="entry name" value="Luciferase-like_dom"/>
</dbReference>
<dbReference type="GO" id="GO:0016705">
    <property type="term" value="F:oxidoreductase activity, acting on paired donors, with incorporation or reduction of molecular oxygen"/>
    <property type="evidence" value="ECO:0007669"/>
    <property type="project" value="InterPro"/>
</dbReference>
<proteinExistence type="predicted"/>
<dbReference type="SUPFAM" id="SSF51679">
    <property type="entry name" value="Bacterial luciferase-like"/>
    <property type="match status" value="1"/>
</dbReference>
<dbReference type="Proteomes" id="UP000189818">
    <property type="component" value="Unassembled WGS sequence"/>
</dbReference>